<comment type="caution">
    <text evidence="2">The sequence shown here is derived from an EMBL/GenBank/DDBJ whole genome shotgun (WGS) entry which is preliminary data.</text>
</comment>
<protein>
    <submittedName>
        <fullName evidence="2">Uncharacterized protein</fullName>
    </submittedName>
</protein>
<dbReference type="AlphaFoldDB" id="A0AAV7PW68"/>
<feature type="compositionally biased region" description="Basic and acidic residues" evidence="1">
    <location>
        <begin position="1"/>
        <end position="12"/>
    </location>
</feature>
<organism evidence="2 3">
    <name type="scientific">Pleurodeles waltl</name>
    <name type="common">Iberian ribbed newt</name>
    <dbReference type="NCBI Taxonomy" id="8319"/>
    <lineage>
        <taxon>Eukaryota</taxon>
        <taxon>Metazoa</taxon>
        <taxon>Chordata</taxon>
        <taxon>Craniata</taxon>
        <taxon>Vertebrata</taxon>
        <taxon>Euteleostomi</taxon>
        <taxon>Amphibia</taxon>
        <taxon>Batrachia</taxon>
        <taxon>Caudata</taxon>
        <taxon>Salamandroidea</taxon>
        <taxon>Salamandridae</taxon>
        <taxon>Pleurodelinae</taxon>
        <taxon>Pleurodeles</taxon>
    </lineage>
</organism>
<feature type="compositionally biased region" description="Low complexity" evidence="1">
    <location>
        <begin position="14"/>
        <end position="25"/>
    </location>
</feature>
<dbReference type="Proteomes" id="UP001066276">
    <property type="component" value="Chromosome 7"/>
</dbReference>
<evidence type="ECO:0000313" key="2">
    <source>
        <dbReference type="EMBL" id="KAJ1132164.1"/>
    </source>
</evidence>
<accession>A0AAV7PW68</accession>
<sequence>MREPDEKQRQSDANKMSQKQQQNKSRGTHKNRTRRILTEILRLKVPKKRKQLTVARIQNSRNVTAEGKFVGSGLVTRLQCCKEVMMRRRQNKERFINIKSNP</sequence>
<name>A0AAV7PW68_PLEWA</name>
<proteinExistence type="predicted"/>
<dbReference type="EMBL" id="JANPWB010000011">
    <property type="protein sequence ID" value="KAJ1132164.1"/>
    <property type="molecule type" value="Genomic_DNA"/>
</dbReference>
<feature type="compositionally biased region" description="Basic residues" evidence="1">
    <location>
        <begin position="26"/>
        <end position="35"/>
    </location>
</feature>
<feature type="region of interest" description="Disordered" evidence="1">
    <location>
        <begin position="1"/>
        <end position="35"/>
    </location>
</feature>
<reference evidence="2" key="1">
    <citation type="journal article" date="2022" name="bioRxiv">
        <title>Sequencing and chromosome-scale assembly of the giantPleurodeles waltlgenome.</title>
        <authorList>
            <person name="Brown T."/>
            <person name="Elewa A."/>
            <person name="Iarovenko S."/>
            <person name="Subramanian E."/>
            <person name="Araus A.J."/>
            <person name="Petzold A."/>
            <person name="Susuki M."/>
            <person name="Suzuki K.-i.T."/>
            <person name="Hayashi T."/>
            <person name="Toyoda A."/>
            <person name="Oliveira C."/>
            <person name="Osipova E."/>
            <person name="Leigh N.D."/>
            <person name="Simon A."/>
            <person name="Yun M.H."/>
        </authorList>
    </citation>
    <scope>NUCLEOTIDE SEQUENCE</scope>
    <source>
        <strain evidence="2">20211129_DDA</strain>
        <tissue evidence="2">Liver</tissue>
    </source>
</reference>
<gene>
    <name evidence="2" type="ORF">NDU88_010491</name>
</gene>
<evidence type="ECO:0000256" key="1">
    <source>
        <dbReference type="SAM" id="MobiDB-lite"/>
    </source>
</evidence>
<evidence type="ECO:0000313" key="3">
    <source>
        <dbReference type="Proteomes" id="UP001066276"/>
    </source>
</evidence>
<keyword evidence="3" id="KW-1185">Reference proteome</keyword>